<protein>
    <submittedName>
        <fullName evidence="1">Uncharacterized protein</fullName>
    </submittedName>
</protein>
<evidence type="ECO:0000313" key="1">
    <source>
        <dbReference type="EMBL" id="SLN50235.1"/>
    </source>
</evidence>
<proteinExistence type="predicted"/>
<name>A0A1Y5T1T8_9RHOB</name>
<sequence>MSKGTNPMTKSPRWIQSTLKEAEACTAKMPWERGLRRQAFIASRRAVAQLAAMPNRTARPAA</sequence>
<evidence type="ECO:0000313" key="2">
    <source>
        <dbReference type="Proteomes" id="UP000193623"/>
    </source>
</evidence>
<keyword evidence="2" id="KW-1185">Reference proteome</keyword>
<accession>A0A1Y5T1T8</accession>
<organism evidence="1 2">
    <name type="scientific">Pseudooctadecabacter jejudonensis</name>
    <dbReference type="NCBI Taxonomy" id="1391910"/>
    <lineage>
        <taxon>Bacteria</taxon>
        <taxon>Pseudomonadati</taxon>
        <taxon>Pseudomonadota</taxon>
        <taxon>Alphaproteobacteria</taxon>
        <taxon>Rhodobacterales</taxon>
        <taxon>Paracoccaceae</taxon>
        <taxon>Pseudooctadecabacter</taxon>
    </lineage>
</organism>
<dbReference type="Proteomes" id="UP000193623">
    <property type="component" value="Unassembled WGS sequence"/>
</dbReference>
<gene>
    <name evidence="1" type="ORF">PSJ8397_02617</name>
</gene>
<dbReference type="AlphaFoldDB" id="A0A1Y5T1T8"/>
<reference evidence="1 2" key="1">
    <citation type="submission" date="2017-03" db="EMBL/GenBank/DDBJ databases">
        <authorList>
            <person name="Afonso C.L."/>
            <person name="Miller P.J."/>
            <person name="Scott M.A."/>
            <person name="Spackman E."/>
            <person name="Goraichik I."/>
            <person name="Dimitrov K.M."/>
            <person name="Suarez D.L."/>
            <person name="Swayne D.E."/>
        </authorList>
    </citation>
    <scope>NUCLEOTIDE SEQUENCE [LARGE SCALE GENOMIC DNA]</scope>
    <source>
        <strain evidence="1 2">CECT 8397</strain>
    </source>
</reference>
<dbReference type="EMBL" id="FWFT01000004">
    <property type="protein sequence ID" value="SLN50235.1"/>
    <property type="molecule type" value="Genomic_DNA"/>
</dbReference>